<dbReference type="Pfam" id="PF02498">
    <property type="entry name" value="Bro-N"/>
    <property type="match status" value="1"/>
</dbReference>
<dbReference type="PANTHER" id="PTHR36180:SF2">
    <property type="entry name" value="BRO FAMILY PROTEIN"/>
    <property type="match status" value="1"/>
</dbReference>
<evidence type="ECO:0000259" key="1">
    <source>
        <dbReference type="PROSITE" id="PS51750"/>
    </source>
</evidence>
<sequence length="236" mass="26923">MEQLKIFENEEFGQVRTVMRDGEVWFVGKDVAEALGYGKGKSLANAVSDHVDPEDKGVTKMMTPGGNQKVTIINESGLYSLILSSRLESAKRFKRWVTYEVLPTIRNTGSYDMSRLSKEMRAILNCDERIVIIDDRVTNLENCMTIDYGEQVVLGDEVNKAVLDALGGKHSNAYNEIGKKVFAECNRDLKHYFHVNARNNVPKKRYYEALEYIQEWKPCTNPQIQIRDCNAQVCMP</sequence>
<organism evidence="2">
    <name type="scientific">Siphoviridae sp. ct5zp6</name>
    <dbReference type="NCBI Taxonomy" id="2826296"/>
    <lineage>
        <taxon>Viruses</taxon>
        <taxon>Duplodnaviria</taxon>
        <taxon>Heunggongvirae</taxon>
        <taxon>Uroviricota</taxon>
        <taxon>Caudoviricetes</taxon>
    </lineage>
</organism>
<feature type="domain" description="Bro-N" evidence="1">
    <location>
        <begin position="1"/>
        <end position="109"/>
    </location>
</feature>
<name>A0A8S5NSP2_9CAUD</name>
<dbReference type="InterPro" id="IPR003497">
    <property type="entry name" value="BRO_N_domain"/>
</dbReference>
<protein>
    <submittedName>
        <fullName evidence="2">Repressor domain protein</fullName>
    </submittedName>
</protein>
<reference evidence="2" key="1">
    <citation type="journal article" date="2021" name="Proc. Natl. Acad. Sci. U.S.A.">
        <title>A Catalog of Tens of Thousands of Viruses from Human Metagenomes Reveals Hidden Associations with Chronic Diseases.</title>
        <authorList>
            <person name="Tisza M.J."/>
            <person name="Buck C.B."/>
        </authorList>
    </citation>
    <scope>NUCLEOTIDE SEQUENCE</scope>
    <source>
        <strain evidence="2">Ct5zp6</strain>
    </source>
</reference>
<evidence type="ECO:0000313" key="2">
    <source>
        <dbReference type="EMBL" id="DAD97412.1"/>
    </source>
</evidence>
<accession>A0A8S5NSP2</accession>
<dbReference type="EMBL" id="BK015240">
    <property type="protein sequence ID" value="DAD97412.1"/>
    <property type="molecule type" value="Genomic_DNA"/>
</dbReference>
<dbReference type="PROSITE" id="PS51750">
    <property type="entry name" value="BRO_N"/>
    <property type="match status" value="1"/>
</dbReference>
<dbReference type="InterPro" id="IPR018878">
    <property type="entry name" value="ORF6C_dom"/>
</dbReference>
<dbReference type="Pfam" id="PF10552">
    <property type="entry name" value="ORF6C"/>
    <property type="match status" value="1"/>
</dbReference>
<dbReference type="PANTHER" id="PTHR36180">
    <property type="entry name" value="DNA-BINDING PROTEIN-RELATED-RELATED"/>
    <property type="match status" value="1"/>
</dbReference>
<proteinExistence type="predicted"/>
<dbReference type="SMART" id="SM01040">
    <property type="entry name" value="Bro-N"/>
    <property type="match status" value="1"/>
</dbReference>